<accession>I3D3I3</accession>
<dbReference type="Proteomes" id="UP000003423">
    <property type="component" value="Unassembled WGS sequence"/>
</dbReference>
<keyword evidence="2" id="KW-1185">Reference proteome</keyword>
<reference evidence="1 2" key="1">
    <citation type="journal article" date="2012" name="J. Bacteriol.">
        <title>Genome sequence of "Candidatus Nitrosopumilus salaria" BD31, an ammonia-oxidizing archaeon from the San Francisco Bay estuary.</title>
        <authorList>
            <person name="Mosier A.C."/>
            <person name="Allen E.E."/>
            <person name="Kim M."/>
            <person name="Ferriera S."/>
            <person name="Francis C.A."/>
        </authorList>
    </citation>
    <scope>NUCLEOTIDE SEQUENCE [LARGE SCALE GENOMIC DNA]</scope>
    <source>
        <strain evidence="1 2">BD31</strain>
    </source>
</reference>
<dbReference type="AlphaFoldDB" id="I3D3I3"/>
<proteinExistence type="predicted"/>
<name>I3D3I3_9ARCH</name>
<comment type="caution">
    <text evidence="1">The sequence shown here is derived from an EMBL/GenBank/DDBJ whole genome shotgun (WGS) entry which is preliminary data.</text>
</comment>
<evidence type="ECO:0000313" key="1">
    <source>
        <dbReference type="EMBL" id="EIJ66276.1"/>
    </source>
</evidence>
<evidence type="ECO:0000313" key="2">
    <source>
        <dbReference type="Proteomes" id="UP000003423"/>
    </source>
</evidence>
<dbReference type="EMBL" id="AEXL02000075">
    <property type="protein sequence ID" value="EIJ66276.1"/>
    <property type="molecule type" value="Genomic_DNA"/>
</dbReference>
<sequence>MCGIIIGKAKIAMTPVTTTENKVDFLSTILSGLNKVN</sequence>
<protein>
    <submittedName>
        <fullName evidence="1">Uncharacterized protein</fullName>
    </submittedName>
</protein>
<gene>
    <name evidence="1" type="ORF">BD31_I0413</name>
</gene>
<dbReference type="PATRIC" id="fig|859350.6.peg.775"/>
<organism evidence="1 2">
    <name type="scientific">Candidatus Nitrosopumilus salarius BD31</name>
    <dbReference type="NCBI Taxonomy" id="859350"/>
    <lineage>
        <taxon>Archaea</taxon>
        <taxon>Nitrososphaerota</taxon>
        <taxon>Nitrososphaeria</taxon>
        <taxon>Nitrosopumilales</taxon>
        <taxon>Nitrosopumilaceae</taxon>
        <taxon>Nitrosopumilus</taxon>
    </lineage>
</organism>